<accession>A0A419WHS9</accession>
<comment type="caution">
    <text evidence="1">The sequence shown here is derived from an EMBL/GenBank/DDBJ whole genome shotgun (WGS) entry which is preliminary data.</text>
</comment>
<dbReference type="EMBL" id="RAPO01000002">
    <property type="protein sequence ID" value="RKD95048.1"/>
    <property type="molecule type" value="Genomic_DNA"/>
</dbReference>
<dbReference type="OrthoDB" id="212282at2157"/>
<dbReference type="Pfam" id="PF10025">
    <property type="entry name" value="DUF2267"/>
    <property type="match status" value="1"/>
</dbReference>
<dbReference type="AlphaFoldDB" id="A0A419WHS9"/>
<dbReference type="InterPro" id="IPR038282">
    <property type="entry name" value="DUF2267_sf"/>
</dbReference>
<sequence length="141" mass="15569">MQYDDFIGEVQHRAQLDSREAALSISRATLTTLSERIQPGEAENLGAQLPEELGRFLEEVDDVERFEFDEFVDRVAERQEIGEGDPADAAFHAQVVVDVVDEAVTEGAIDDIKEQLPDDEGYETLFEIAAGAESPAPDSQD</sequence>
<organism evidence="1 2">
    <name type="scientific">Halopiger aswanensis</name>
    <dbReference type="NCBI Taxonomy" id="148449"/>
    <lineage>
        <taxon>Archaea</taxon>
        <taxon>Methanobacteriati</taxon>
        <taxon>Methanobacteriota</taxon>
        <taxon>Stenosarchaea group</taxon>
        <taxon>Halobacteria</taxon>
        <taxon>Halobacteriales</taxon>
        <taxon>Natrialbaceae</taxon>
        <taxon>Halopiger</taxon>
    </lineage>
</organism>
<dbReference type="Gene3D" id="1.10.490.110">
    <property type="entry name" value="Uncharacterized conserved protein DUF2267"/>
    <property type="match status" value="1"/>
</dbReference>
<dbReference type="InterPro" id="IPR018727">
    <property type="entry name" value="DUF2267"/>
</dbReference>
<keyword evidence="2" id="KW-1185">Reference proteome</keyword>
<dbReference type="RefSeq" id="WP_120244357.1">
    <property type="nucleotide sequence ID" value="NZ_RAPO01000002.1"/>
</dbReference>
<gene>
    <name evidence="1" type="ORF">ATJ93_1898</name>
</gene>
<dbReference type="Proteomes" id="UP000283805">
    <property type="component" value="Unassembled WGS sequence"/>
</dbReference>
<proteinExistence type="predicted"/>
<evidence type="ECO:0000313" key="1">
    <source>
        <dbReference type="EMBL" id="RKD95048.1"/>
    </source>
</evidence>
<name>A0A419WHS9_9EURY</name>
<reference evidence="1 2" key="1">
    <citation type="submission" date="2018-09" db="EMBL/GenBank/DDBJ databases">
        <title>Genomic Encyclopedia of Archaeal and Bacterial Type Strains, Phase II (KMG-II): from individual species to whole genera.</title>
        <authorList>
            <person name="Goeker M."/>
        </authorList>
    </citation>
    <scope>NUCLEOTIDE SEQUENCE [LARGE SCALE GENOMIC DNA]</scope>
    <source>
        <strain evidence="1 2">DSM 13151</strain>
    </source>
</reference>
<protein>
    <submittedName>
        <fullName evidence="1">Uncharacterized protein (DUF2267 family)</fullName>
    </submittedName>
</protein>
<evidence type="ECO:0000313" key="2">
    <source>
        <dbReference type="Proteomes" id="UP000283805"/>
    </source>
</evidence>